<proteinExistence type="predicted"/>
<evidence type="ECO:0000313" key="7">
    <source>
        <dbReference type="EMBL" id="KAF2786149.1"/>
    </source>
</evidence>
<organism evidence="7 8">
    <name type="scientific">Melanomma pulvis-pyrius CBS 109.77</name>
    <dbReference type="NCBI Taxonomy" id="1314802"/>
    <lineage>
        <taxon>Eukaryota</taxon>
        <taxon>Fungi</taxon>
        <taxon>Dikarya</taxon>
        <taxon>Ascomycota</taxon>
        <taxon>Pezizomycotina</taxon>
        <taxon>Dothideomycetes</taxon>
        <taxon>Pleosporomycetidae</taxon>
        <taxon>Pleosporales</taxon>
        <taxon>Melanommataceae</taxon>
        <taxon>Melanomma</taxon>
    </lineage>
</organism>
<dbReference type="Pfam" id="PF04082">
    <property type="entry name" value="Fungal_trans"/>
    <property type="match status" value="1"/>
</dbReference>
<accession>A0A6A6WPX4</accession>
<dbReference type="InterPro" id="IPR036864">
    <property type="entry name" value="Zn2-C6_fun-type_DNA-bd_sf"/>
</dbReference>
<keyword evidence="3" id="KW-0805">Transcription regulation</keyword>
<dbReference type="CDD" id="cd00067">
    <property type="entry name" value="GAL4"/>
    <property type="match status" value="1"/>
</dbReference>
<dbReference type="Pfam" id="PF00172">
    <property type="entry name" value="Zn_clus"/>
    <property type="match status" value="1"/>
</dbReference>
<dbReference type="EMBL" id="MU002536">
    <property type="protein sequence ID" value="KAF2786149.1"/>
    <property type="molecule type" value="Genomic_DNA"/>
</dbReference>
<dbReference type="PANTHER" id="PTHR47338:SF20">
    <property type="entry name" value="ZN(II)2CYS6 TRANSCRIPTION FACTOR (EUROFUNG)"/>
    <property type="match status" value="1"/>
</dbReference>
<dbReference type="InterPro" id="IPR050815">
    <property type="entry name" value="TF_fung"/>
</dbReference>
<keyword evidence="4" id="KW-0804">Transcription</keyword>
<evidence type="ECO:0000313" key="8">
    <source>
        <dbReference type="Proteomes" id="UP000799757"/>
    </source>
</evidence>
<dbReference type="GO" id="GO:0006351">
    <property type="term" value="P:DNA-templated transcription"/>
    <property type="evidence" value="ECO:0007669"/>
    <property type="project" value="InterPro"/>
</dbReference>
<dbReference type="SMART" id="SM00906">
    <property type="entry name" value="Fungal_trans"/>
    <property type="match status" value="1"/>
</dbReference>
<evidence type="ECO:0000256" key="5">
    <source>
        <dbReference type="ARBA" id="ARBA00023242"/>
    </source>
</evidence>
<evidence type="ECO:0000256" key="4">
    <source>
        <dbReference type="ARBA" id="ARBA00023163"/>
    </source>
</evidence>
<dbReference type="GO" id="GO:0000981">
    <property type="term" value="F:DNA-binding transcription factor activity, RNA polymerase II-specific"/>
    <property type="evidence" value="ECO:0007669"/>
    <property type="project" value="InterPro"/>
</dbReference>
<keyword evidence="5" id="KW-0539">Nucleus</keyword>
<dbReference type="GO" id="GO:0005634">
    <property type="term" value="C:nucleus"/>
    <property type="evidence" value="ECO:0007669"/>
    <property type="project" value="UniProtKB-SubCell"/>
</dbReference>
<dbReference type="SMART" id="SM00066">
    <property type="entry name" value="GAL4"/>
    <property type="match status" value="1"/>
</dbReference>
<evidence type="ECO:0000259" key="6">
    <source>
        <dbReference type="PROSITE" id="PS50048"/>
    </source>
</evidence>
<keyword evidence="8" id="KW-1185">Reference proteome</keyword>
<gene>
    <name evidence="7" type="ORF">K505DRAFT_290209</name>
</gene>
<dbReference type="InterPro" id="IPR001138">
    <property type="entry name" value="Zn2Cys6_DnaBD"/>
</dbReference>
<dbReference type="CDD" id="cd12148">
    <property type="entry name" value="fungal_TF_MHR"/>
    <property type="match status" value="1"/>
</dbReference>
<evidence type="ECO:0000256" key="2">
    <source>
        <dbReference type="ARBA" id="ARBA00022723"/>
    </source>
</evidence>
<name>A0A6A6WPX4_9PLEO</name>
<evidence type="ECO:0000256" key="1">
    <source>
        <dbReference type="ARBA" id="ARBA00004123"/>
    </source>
</evidence>
<comment type="subcellular location">
    <subcellularLocation>
        <location evidence="1">Nucleus</location>
    </subcellularLocation>
</comment>
<dbReference type="Gene3D" id="4.10.240.10">
    <property type="entry name" value="Zn(2)-C6 fungal-type DNA-binding domain"/>
    <property type="match status" value="1"/>
</dbReference>
<dbReference type="InterPro" id="IPR007219">
    <property type="entry name" value="XnlR_reg_dom"/>
</dbReference>
<dbReference type="Proteomes" id="UP000799757">
    <property type="component" value="Unassembled WGS sequence"/>
</dbReference>
<dbReference type="AlphaFoldDB" id="A0A6A6WPX4"/>
<sequence>MNSCNACRQGKRRCDRVRPSCSTCTRVGRSCVYDDEAPPQSLIGQQFPRSGTTLLGPHALQTPSSAPVFPSPLTAFDPFQHSALRGPIVNAAVAAEALKHLGTFSNVSAISTAYFNSIYRRLPIISLQRFQTRLPSLCSSSPADYTAMCLCMHLVQQTPVVGVDSMQSQLYVMVKSIISLMEATGYTTLDALQCRIIVAFYEMGHGIYPAAAISIGGCARLAIAIGLNKSLELEVLSDEQRLEGEERRRTWWAIVNLDRYINLSTGNPLFATLDFAPYSPIPIDDDLWAQNIIPSGPPETLSTPSSTIIGVFARECQVSHLVGRVIRHVFDPTLDATFQEEEAVLLERTLLAFLPLLLEDGIMFGKYCVALGICSSALFTLHNSHLKRLPTTNQNTTVRDEIIAKLDDISTQIAGFTKRLFGDVSTIDFSQISPYIPYCVYQSAVVQGGLWREGRGDVYKEREAWLKVVLGYFGRRWKSTERYLTALEGEEPELVFLQNDALLV</sequence>
<dbReference type="OrthoDB" id="3862662at2759"/>
<feature type="domain" description="Zn(2)-C6 fungal-type" evidence="6">
    <location>
        <begin position="3"/>
        <end position="33"/>
    </location>
</feature>
<dbReference type="GO" id="GO:0008270">
    <property type="term" value="F:zinc ion binding"/>
    <property type="evidence" value="ECO:0007669"/>
    <property type="project" value="InterPro"/>
</dbReference>
<protein>
    <recommendedName>
        <fullName evidence="6">Zn(2)-C6 fungal-type domain-containing protein</fullName>
    </recommendedName>
</protein>
<dbReference type="PROSITE" id="PS50048">
    <property type="entry name" value="ZN2_CY6_FUNGAL_2"/>
    <property type="match status" value="1"/>
</dbReference>
<evidence type="ECO:0000256" key="3">
    <source>
        <dbReference type="ARBA" id="ARBA00023015"/>
    </source>
</evidence>
<dbReference type="SUPFAM" id="SSF57701">
    <property type="entry name" value="Zn2/Cys6 DNA-binding domain"/>
    <property type="match status" value="1"/>
</dbReference>
<dbReference type="GO" id="GO:0003677">
    <property type="term" value="F:DNA binding"/>
    <property type="evidence" value="ECO:0007669"/>
    <property type="project" value="InterPro"/>
</dbReference>
<keyword evidence="2" id="KW-0479">Metal-binding</keyword>
<dbReference type="PANTHER" id="PTHR47338">
    <property type="entry name" value="ZN(II)2CYS6 TRANSCRIPTION FACTOR (EUROFUNG)-RELATED"/>
    <property type="match status" value="1"/>
</dbReference>
<dbReference type="PROSITE" id="PS00463">
    <property type="entry name" value="ZN2_CY6_FUNGAL_1"/>
    <property type="match status" value="1"/>
</dbReference>
<reference evidence="7" key="1">
    <citation type="journal article" date="2020" name="Stud. Mycol.">
        <title>101 Dothideomycetes genomes: a test case for predicting lifestyles and emergence of pathogens.</title>
        <authorList>
            <person name="Haridas S."/>
            <person name="Albert R."/>
            <person name="Binder M."/>
            <person name="Bloem J."/>
            <person name="Labutti K."/>
            <person name="Salamov A."/>
            <person name="Andreopoulos B."/>
            <person name="Baker S."/>
            <person name="Barry K."/>
            <person name="Bills G."/>
            <person name="Bluhm B."/>
            <person name="Cannon C."/>
            <person name="Castanera R."/>
            <person name="Culley D."/>
            <person name="Daum C."/>
            <person name="Ezra D."/>
            <person name="Gonzalez J."/>
            <person name="Henrissat B."/>
            <person name="Kuo A."/>
            <person name="Liang C."/>
            <person name="Lipzen A."/>
            <person name="Lutzoni F."/>
            <person name="Magnuson J."/>
            <person name="Mondo S."/>
            <person name="Nolan M."/>
            <person name="Ohm R."/>
            <person name="Pangilinan J."/>
            <person name="Park H.-J."/>
            <person name="Ramirez L."/>
            <person name="Alfaro M."/>
            <person name="Sun H."/>
            <person name="Tritt A."/>
            <person name="Yoshinaga Y."/>
            <person name="Zwiers L.-H."/>
            <person name="Turgeon B."/>
            <person name="Goodwin S."/>
            <person name="Spatafora J."/>
            <person name="Crous P."/>
            <person name="Grigoriev I."/>
        </authorList>
    </citation>
    <scope>NUCLEOTIDE SEQUENCE</scope>
    <source>
        <strain evidence="7">CBS 109.77</strain>
    </source>
</reference>